<sequence length="196" mass="23367">MVNKIKYLEVIISERFNFAEHVTYIINKAKKVLYSLHTIARKQWGFKNLKIIERVKPRRLKLTGGIMINEVTSEINNKKEAIRKIKEHCLNLWQDRWDNSKKGRWIYKIINRVKLRIKNYLDYYTCQVISGHGHFNSKLEQFGLNDSGLCDCGARDTVEHFLTECPLYYDLRIKHLDLTNWEMERQLGTDKYTGKL</sequence>
<name>A0A8K0KFT4_LADFU</name>
<keyword evidence="2" id="KW-1185">Reference proteome</keyword>
<dbReference type="OrthoDB" id="6624721at2759"/>
<reference evidence="1" key="2">
    <citation type="submission" date="2017-10" db="EMBL/GenBank/DDBJ databases">
        <title>Ladona fulva Genome sequencing and assembly.</title>
        <authorList>
            <person name="Murali S."/>
            <person name="Richards S."/>
            <person name="Bandaranaike D."/>
            <person name="Bellair M."/>
            <person name="Blankenburg K."/>
            <person name="Chao H."/>
            <person name="Dinh H."/>
            <person name="Doddapaneni H."/>
            <person name="Dugan-Rocha S."/>
            <person name="Elkadiri S."/>
            <person name="Gnanaolivu R."/>
            <person name="Hernandez B."/>
            <person name="Skinner E."/>
            <person name="Javaid M."/>
            <person name="Lee S."/>
            <person name="Li M."/>
            <person name="Ming W."/>
            <person name="Munidasa M."/>
            <person name="Muniz J."/>
            <person name="Nguyen L."/>
            <person name="Hughes D."/>
            <person name="Osuji N."/>
            <person name="Pu L.-L."/>
            <person name="Puazo M."/>
            <person name="Qu C."/>
            <person name="Quiroz J."/>
            <person name="Raj R."/>
            <person name="Weissenberger G."/>
            <person name="Xin Y."/>
            <person name="Zou X."/>
            <person name="Han Y."/>
            <person name="Worley K."/>
            <person name="Muzny D."/>
            <person name="Gibbs R."/>
        </authorList>
    </citation>
    <scope>NUCLEOTIDE SEQUENCE</scope>
    <source>
        <strain evidence="1">Sampled in the wild</strain>
    </source>
</reference>
<dbReference type="EMBL" id="KZ308774">
    <property type="protein sequence ID" value="KAG8234085.1"/>
    <property type="molecule type" value="Genomic_DNA"/>
</dbReference>
<evidence type="ECO:0008006" key="3">
    <source>
        <dbReference type="Google" id="ProtNLM"/>
    </source>
</evidence>
<protein>
    <recommendedName>
        <fullName evidence="3">Reverse transcriptase</fullName>
    </recommendedName>
</protein>
<proteinExistence type="predicted"/>
<organism evidence="1 2">
    <name type="scientific">Ladona fulva</name>
    <name type="common">Scarce chaser dragonfly</name>
    <name type="synonym">Libellula fulva</name>
    <dbReference type="NCBI Taxonomy" id="123851"/>
    <lineage>
        <taxon>Eukaryota</taxon>
        <taxon>Metazoa</taxon>
        <taxon>Ecdysozoa</taxon>
        <taxon>Arthropoda</taxon>
        <taxon>Hexapoda</taxon>
        <taxon>Insecta</taxon>
        <taxon>Pterygota</taxon>
        <taxon>Palaeoptera</taxon>
        <taxon>Odonata</taxon>
        <taxon>Epiprocta</taxon>
        <taxon>Anisoptera</taxon>
        <taxon>Libelluloidea</taxon>
        <taxon>Libellulidae</taxon>
        <taxon>Ladona</taxon>
    </lineage>
</organism>
<comment type="caution">
    <text evidence="1">The sequence shown here is derived from an EMBL/GenBank/DDBJ whole genome shotgun (WGS) entry which is preliminary data.</text>
</comment>
<reference evidence="1" key="1">
    <citation type="submission" date="2013-04" db="EMBL/GenBank/DDBJ databases">
        <authorList>
            <person name="Qu J."/>
            <person name="Murali S.C."/>
            <person name="Bandaranaike D."/>
            <person name="Bellair M."/>
            <person name="Blankenburg K."/>
            <person name="Chao H."/>
            <person name="Dinh H."/>
            <person name="Doddapaneni H."/>
            <person name="Downs B."/>
            <person name="Dugan-Rocha S."/>
            <person name="Elkadiri S."/>
            <person name="Gnanaolivu R.D."/>
            <person name="Hernandez B."/>
            <person name="Javaid M."/>
            <person name="Jayaseelan J.C."/>
            <person name="Lee S."/>
            <person name="Li M."/>
            <person name="Ming W."/>
            <person name="Munidasa M."/>
            <person name="Muniz J."/>
            <person name="Nguyen L."/>
            <person name="Ongeri F."/>
            <person name="Osuji N."/>
            <person name="Pu L.-L."/>
            <person name="Puazo M."/>
            <person name="Qu C."/>
            <person name="Quiroz J."/>
            <person name="Raj R."/>
            <person name="Weissenberger G."/>
            <person name="Xin Y."/>
            <person name="Zou X."/>
            <person name="Han Y."/>
            <person name="Richards S."/>
            <person name="Worley K."/>
            <person name="Muzny D."/>
            <person name="Gibbs R."/>
        </authorList>
    </citation>
    <scope>NUCLEOTIDE SEQUENCE</scope>
    <source>
        <strain evidence="1">Sampled in the wild</strain>
    </source>
</reference>
<evidence type="ECO:0000313" key="1">
    <source>
        <dbReference type="EMBL" id="KAG8234085.1"/>
    </source>
</evidence>
<gene>
    <name evidence="1" type="ORF">J437_LFUL014849</name>
</gene>
<accession>A0A8K0KFT4</accession>
<dbReference type="Proteomes" id="UP000792457">
    <property type="component" value="Unassembled WGS sequence"/>
</dbReference>
<evidence type="ECO:0000313" key="2">
    <source>
        <dbReference type="Proteomes" id="UP000792457"/>
    </source>
</evidence>
<dbReference type="AlphaFoldDB" id="A0A8K0KFT4"/>